<feature type="domain" description="Nitroreductase" evidence="4">
    <location>
        <begin position="18"/>
        <end position="185"/>
    </location>
</feature>
<evidence type="ECO:0000256" key="1">
    <source>
        <dbReference type="ARBA" id="ARBA00022630"/>
    </source>
</evidence>
<evidence type="ECO:0000256" key="3">
    <source>
        <dbReference type="ARBA" id="ARBA00023002"/>
    </source>
</evidence>
<accession>A0A0E3PPU1</accession>
<dbReference type="GeneID" id="24872914"/>
<evidence type="ECO:0000256" key="2">
    <source>
        <dbReference type="ARBA" id="ARBA00022643"/>
    </source>
</evidence>
<dbReference type="HOGENOM" id="CLU_1248276_0_0_2"/>
<dbReference type="InterPro" id="IPR029479">
    <property type="entry name" value="Nitroreductase"/>
</dbReference>
<dbReference type="STRING" id="1434118.MSSAC_3230"/>
<evidence type="ECO:0000259" key="4">
    <source>
        <dbReference type="Pfam" id="PF00881"/>
    </source>
</evidence>
<dbReference type="EMBL" id="CP009508">
    <property type="protein sequence ID" value="AKB37820.1"/>
    <property type="molecule type" value="Genomic_DNA"/>
</dbReference>
<dbReference type="InterPro" id="IPR000415">
    <property type="entry name" value="Nitroreductase-like"/>
</dbReference>
<dbReference type="AlphaFoldDB" id="A0A0E3PPU1"/>
<dbReference type="PANTHER" id="PTHR23026:SF90">
    <property type="entry name" value="IODOTYROSINE DEIODINASE 1"/>
    <property type="match status" value="1"/>
</dbReference>
<dbReference type="PATRIC" id="fig|1434118.4.peg.4181"/>
<evidence type="ECO:0000313" key="5">
    <source>
        <dbReference type="EMBL" id="AKB37820.1"/>
    </source>
</evidence>
<protein>
    <recommendedName>
        <fullName evidence="4">Nitroreductase domain-containing protein</fullName>
    </recommendedName>
</protein>
<dbReference type="GO" id="GO:0016491">
    <property type="term" value="F:oxidoreductase activity"/>
    <property type="evidence" value="ECO:0007669"/>
    <property type="project" value="UniProtKB-KW"/>
</dbReference>
<keyword evidence="2" id="KW-0288">FMN</keyword>
<sequence length="189" mass="20828">MSAITPDQQNVLLDKILVERSSHRQFKPEFPPEEDIKGIIHAGLHAPFAAAAMGETENYFREFFVLKKGSKSLRAAASLIFEEVMATASNLERAMERDPELRTYARGFANRLAMIKKMGQVPGVGTAPYFIVVAERKGFPPIEQQALAHCLENMWLKATSLGLGFQLVSITVQMADNPAFCALLGFSPG</sequence>
<proteinExistence type="predicted"/>
<dbReference type="KEGG" id="msj:MSSAC_3230"/>
<dbReference type="PANTHER" id="PTHR23026">
    <property type="entry name" value="NADPH NITROREDUCTASE"/>
    <property type="match status" value="1"/>
</dbReference>
<reference evidence="5 6" key="1">
    <citation type="submission" date="2014-07" db="EMBL/GenBank/DDBJ databases">
        <title>Methanogenic archaea and the global carbon cycle.</title>
        <authorList>
            <person name="Henriksen J.R."/>
            <person name="Luke J."/>
            <person name="Reinhart S."/>
            <person name="Benedict M.N."/>
            <person name="Youngblut N.D."/>
            <person name="Metcalf M.E."/>
            <person name="Whitaker R.J."/>
            <person name="Metcalf W.W."/>
        </authorList>
    </citation>
    <scope>NUCLEOTIDE SEQUENCE [LARGE SCALE GENOMIC DNA]</scope>
    <source>
        <strain evidence="5 6">C2J</strain>
    </source>
</reference>
<evidence type="ECO:0000313" key="6">
    <source>
        <dbReference type="Proteomes" id="UP000033123"/>
    </source>
</evidence>
<organism evidence="5 6">
    <name type="scientific">Methanosarcina siciliae C2J</name>
    <dbReference type="NCBI Taxonomy" id="1434118"/>
    <lineage>
        <taxon>Archaea</taxon>
        <taxon>Methanobacteriati</taxon>
        <taxon>Methanobacteriota</taxon>
        <taxon>Stenosarchaea group</taxon>
        <taxon>Methanomicrobia</taxon>
        <taxon>Methanosarcinales</taxon>
        <taxon>Methanosarcinaceae</taxon>
        <taxon>Methanosarcina</taxon>
    </lineage>
</organism>
<dbReference type="Pfam" id="PF00881">
    <property type="entry name" value="Nitroreductase"/>
    <property type="match status" value="1"/>
</dbReference>
<dbReference type="InterPro" id="IPR050627">
    <property type="entry name" value="Nitroreductase/BluB"/>
</dbReference>
<name>A0A0E3PPU1_9EURY</name>
<gene>
    <name evidence="5" type="ORF">MSSAC_3230</name>
</gene>
<dbReference type="Proteomes" id="UP000033123">
    <property type="component" value="Chromosome"/>
</dbReference>
<keyword evidence="3" id="KW-0560">Oxidoreductase</keyword>
<dbReference type="RefSeq" id="WP_197082066.1">
    <property type="nucleotide sequence ID" value="NZ_CP009508.1"/>
</dbReference>
<dbReference type="SUPFAM" id="SSF55469">
    <property type="entry name" value="FMN-dependent nitroreductase-like"/>
    <property type="match status" value="1"/>
</dbReference>
<dbReference type="Gene3D" id="3.40.109.10">
    <property type="entry name" value="NADH Oxidase"/>
    <property type="match status" value="1"/>
</dbReference>
<keyword evidence="1" id="KW-0285">Flavoprotein</keyword>